<feature type="compositionally biased region" description="Basic and acidic residues" evidence="2">
    <location>
        <begin position="578"/>
        <end position="617"/>
    </location>
</feature>
<dbReference type="Proteomes" id="UP000594260">
    <property type="component" value="Unplaced"/>
</dbReference>
<evidence type="ECO:0000313" key="5">
    <source>
        <dbReference type="Proteomes" id="UP000594260"/>
    </source>
</evidence>
<feature type="domain" description="RRM" evidence="3">
    <location>
        <begin position="663"/>
        <end position="729"/>
    </location>
</feature>
<feature type="compositionally biased region" description="Acidic residues" evidence="2">
    <location>
        <begin position="126"/>
        <end position="135"/>
    </location>
</feature>
<accession>A0A7M7MBV8</accession>
<feature type="compositionally biased region" description="Basic and acidic residues" evidence="2">
    <location>
        <begin position="106"/>
        <end position="118"/>
    </location>
</feature>
<dbReference type="KEGG" id="vde:111245906"/>
<proteinExistence type="predicted"/>
<feature type="compositionally biased region" description="Basic and acidic residues" evidence="2">
    <location>
        <begin position="69"/>
        <end position="81"/>
    </location>
</feature>
<keyword evidence="1" id="KW-0694">RNA-binding</keyword>
<feature type="compositionally biased region" description="Polar residues" evidence="2">
    <location>
        <begin position="618"/>
        <end position="627"/>
    </location>
</feature>
<dbReference type="AlphaFoldDB" id="A0A7M7MBV8"/>
<evidence type="ECO:0000313" key="4">
    <source>
        <dbReference type="EnsemblMetazoa" id="XP_022650635"/>
    </source>
</evidence>
<feature type="compositionally biased region" description="Pro residues" evidence="2">
    <location>
        <begin position="400"/>
        <end position="417"/>
    </location>
</feature>
<feature type="compositionally biased region" description="Pro residues" evidence="2">
    <location>
        <begin position="319"/>
        <end position="392"/>
    </location>
</feature>
<dbReference type="OrthoDB" id="10623765at2759"/>
<feature type="compositionally biased region" description="Basic and acidic residues" evidence="2">
    <location>
        <begin position="494"/>
        <end position="570"/>
    </location>
</feature>
<dbReference type="InParanoid" id="A0A7M7MBV8"/>
<dbReference type="EnsemblMetazoa" id="XM_022794900">
    <property type="protein sequence ID" value="XP_022650635"/>
    <property type="gene ID" value="LOC111245906"/>
</dbReference>
<feature type="region of interest" description="Disordered" evidence="2">
    <location>
        <begin position="1"/>
        <end position="641"/>
    </location>
</feature>
<sequence length="742" mass="82720">MMSMKEDDLLADDDGGLCLKDDYDDDALLDGEDDLLGPDPSEAGPPSQAKEPPPPAQVPVALVAPAKSVRVETVVREEPLKKAVGNEPAKPELAPQPMETPVVNSAEEKPKEKEKPTKELNSSNEEANESESDDETQLKVIVHQHRVREQVRDEDDDEEQPRGRSSRFQQERVISTRGGKLRQGIPDSLESVEIPTIGGHHHSRHQQHHQQQQHSQSGINQSNQFQPRGGLRGRGGRFRHDRPRPYGDSPRGRAGIRAPSEHHPRPRHQGPLLRFPPNVQPNNTSPTSNRGGANPAGSGVHGGHGGHPGSNSSHHQQLAPPPVPPNLNLPPPGFPPPGLPLPPPPLNGPPPPLPPLGGPPLQFPPPPLLPPPPISLPPPAFPPNAPPPPVPPLASMFTNLPPPLPPPNLSVPPPPIGGHPATILPAANKPGQKIYVNKNFRPPPTSAPEVTGYTRFDTSIPPPPITSTGHLTGGYRERSRSPVYRSPPRYRSPPPRDREITRSRDRRDRSRSRSRDRDDNWASRDRDRDYHRDSRIRDRLDSRVDHRYRECRELSRVEHGGSRDKRDVRQRSPPPSKEPSRPLDEFELKLLEQKKERERVLKMKEERRRQAVRERLSKQQQSGTDKGQGQPGLNGRPQKLAAGTATVAIADSKETKEEKQKRQVILTNVDDTLDERRLGEAFSKFDVERMRILRDRKAAFVFLRNPRDAETFCRRNPEFSVGPHVLKVSYAVELAKKRNDAR</sequence>
<dbReference type="InterPro" id="IPR012677">
    <property type="entry name" value="Nucleotide-bd_a/b_plait_sf"/>
</dbReference>
<dbReference type="RefSeq" id="XP_022650635.1">
    <property type="nucleotide sequence ID" value="XM_022794900.1"/>
</dbReference>
<dbReference type="InterPro" id="IPR000504">
    <property type="entry name" value="RRM_dom"/>
</dbReference>
<feature type="compositionally biased region" description="Acidic residues" evidence="2">
    <location>
        <begin position="22"/>
        <end position="36"/>
    </location>
</feature>
<dbReference type="OMA" id="HINYDGF"/>
<keyword evidence="5" id="KW-1185">Reference proteome</keyword>
<feature type="compositionally biased region" description="Gly residues" evidence="2">
    <location>
        <begin position="299"/>
        <end position="308"/>
    </location>
</feature>
<dbReference type="SUPFAM" id="SSF54928">
    <property type="entry name" value="RNA-binding domain, RBD"/>
    <property type="match status" value="1"/>
</dbReference>
<dbReference type="GO" id="GO:0003723">
    <property type="term" value="F:RNA binding"/>
    <property type="evidence" value="ECO:0007669"/>
    <property type="project" value="UniProtKB-KW"/>
</dbReference>
<feature type="compositionally biased region" description="Polar residues" evidence="2">
    <location>
        <begin position="280"/>
        <end position="291"/>
    </location>
</feature>
<evidence type="ECO:0000259" key="3">
    <source>
        <dbReference type="SMART" id="SM00360"/>
    </source>
</evidence>
<organism evidence="4 5">
    <name type="scientific">Varroa destructor</name>
    <name type="common">Honeybee mite</name>
    <dbReference type="NCBI Taxonomy" id="109461"/>
    <lineage>
        <taxon>Eukaryota</taxon>
        <taxon>Metazoa</taxon>
        <taxon>Ecdysozoa</taxon>
        <taxon>Arthropoda</taxon>
        <taxon>Chelicerata</taxon>
        <taxon>Arachnida</taxon>
        <taxon>Acari</taxon>
        <taxon>Parasitiformes</taxon>
        <taxon>Mesostigmata</taxon>
        <taxon>Gamasina</taxon>
        <taxon>Dermanyssoidea</taxon>
        <taxon>Varroidae</taxon>
        <taxon>Varroa</taxon>
    </lineage>
</organism>
<evidence type="ECO:0000256" key="2">
    <source>
        <dbReference type="SAM" id="MobiDB-lite"/>
    </source>
</evidence>
<dbReference type="Gene3D" id="3.30.70.330">
    <property type="match status" value="1"/>
</dbReference>
<dbReference type="InterPro" id="IPR035979">
    <property type="entry name" value="RBD_domain_sf"/>
</dbReference>
<evidence type="ECO:0000256" key="1">
    <source>
        <dbReference type="ARBA" id="ARBA00022884"/>
    </source>
</evidence>
<feature type="compositionally biased region" description="Basic residues" evidence="2">
    <location>
        <begin position="199"/>
        <end position="208"/>
    </location>
</feature>
<dbReference type="SMART" id="SM00360">
    <property type="entry name" value="RRM"/>
    <property type="match status" value="1"/>
</dbReference>
<dbReference type="GeneID" id="111245906"/>
<reference evidence="4" key="1">
    <citation type="submission" date="2021-01" db="UniProtKB">
        <authorList>
            <consortium name="EnsemblMetazoa"/>
        </authorList>
    </citation>
    <scope>IDENTIFICATION</scope>
</reference>
<protein>
    <recommendedName>
        <fullName evidence="3">RRM domain-containing protein</fullName>
    </recommendedName>
</protein>
<dbReference type="CDD" id="cd00590">
    <property type="entry name" value="RRM_SF"/>
    <property type="match status" value="1"/>
</dbReference>
<name>A0A7M7MBV8_VARDE</name>